<evidence type="ECO:0000313" key="2">
    <source>
        <dbReference type="Proteomes" id="UP001556692"/>
    </source>
</evidence>
<evidence type="ECO:0000313" key="1">
    <source>
        <dbReference type="EMBL" id="MEX0407198.1"/>
    </source>
</evidence>
<dbReference type="EMBL" id="JBDPGJ010000003">
    <property type="protein sequence ID" value="MEX0407198.1"/>
    <property type="molecule type" value="Genomic_DNA"/>
</dbReference>
<organism evidence="1 2">
    <name type="scientific">Aquibium pacificus</name>
    <dbReference type="NCBI Taxonomy" id="3153579"/>
    <lineage>
        <taxon>Bacteria</taxon>
        <taxon>Pseudomonadati</taxon>
        <taxon>Pseudomonadota</taxon>
        <taxon>Alphaproteobacteria</taxon>
        <taxon>Hyphomicrobiales</taxon>
        <taxon>Phyllobacteriaceae</taxon>
        <taxon>Aquibium</taxon>
    </lineage>
</organism>
<proteinExistence type="predicted"/>
<comment type="caution">
    <text evidence="1">The sequence shown here is derived from an EMBL/GenBank/DDBJ whole genome shotgun (WGS) entry which is preliminary data.</text>
</comment>
<protein>
    <recommendedName>
        <fullName evidence="3">Addiction module component</fullName>
    </recommendedName>
</protein>
<name>A0ABV3SLS5_9HYPH</name>
<gene>
    <name evidence="1" type="ORF">ABGN05_16145</name>
</gene>
<dbReference type="Proteomes" id="UP001556692">
    <property type="component" value="Unassembled WGS sequence"/>
</dbReference>
<evidence type="ECO:0008006" key="3">
    <source>
        <dbReference type="Google" id="ProtNLM"/>
    </source>
</evidence>
<keyword evidence="2" id="KW-1185">Reference proteome</keyword>
<dbReference type="RefSeq" id="WP_367955065.1">
    <property type="nucleotide sequence ID" value="NZ_JBDPGJ010000003.1"/>
</dbReference>
<reference evidence="1 2" key="1">
    <citation type="submission" date="2024-05" db="EMBL/GenBank/DDBJ databases">
        <authorList>
            <person name="Jiang F."/>
        </authorList>
    </citation>
    <scope>NUCLEOTIDE SEQUENCE [LARGE SCALE GENOMIC DNA]</scope>
    <source>
        <strain evidence="1 2">LZ166</strain>
    </source>
</reference>
<accession>A0ABV3SLS5</accession>
<sequence length="75" mass="8100">MTKLLEKAVAAARDLPDDVQDEIARIMLNLAGEDGPVIELSSTQEGSFAESLAQARRGEFASEEDVSSVWARHGL</sequence>